<dbReference type="RefSeq" id="WP_155268143.1">
    <property type="nucleotide sequence ID" value="NZ_CAAKNW010000082.1"/>
</dbReference>
<name>A0A7W2EXW3_BACFG</name>
<accession>A0A7W2EXW3</accession>
<evidence type="ECO:0000313" key="1">
    <source>
        <dbReference type="EMBL" id="MCZ2570648.1"/>
    </source>
</evidence>
<dbReference type="Proteomes" id="UP001078742">
    <property type="component" value="Unassembled WGS sequence"/>
</dbReference>
<comment type="caution">
    <text evidence="1">The sequence shown here is derived from an EMBL/GenBank/DDBJ whole genome shotgun (WGS) entry which is preliminary data.</text>
</comment>
<dbReference type="AlphaFoldDB" id="A0A7W2EXW3"/>
<proteinExistence type="predicted"/>
<evidence type="ECO:0000313" key="2">
    <source>
        <dbReference type="Proteomes" id="UP001078742"/>
    </source>
</evidence>
<organism evidence="1 2">
    <name type="scientific">Bacteroides fragilis</name>
    <dbReference type="NCBI Taxonomy" id="817"/>
    <lineage>
        <taxon>Bacteria</taxon>
        <taxon>Pseudomonadati</taxon>
        <taxon>Bacteroidota</taxon>
        <taxon>Bacteroidia</taxon>
        <taxon>Bacteroidales</taxon>
        <taxon>Bacteroidaceae</taxon>
        <taxon>Bacteroides</taxon>
    </lineage>
</organism>
<reference evidence="1" key="1">
    <citation type="submission" date="2022-12" db="EMBL/GenBank/DDBJ databases">
        <title>Development of a Multilocus Sequence Typing Scheme for Bacteroides fragilis Based on Whole Genome Sequencing Data and Clinical Application.</title>
        <authorList>
            <person name="Nielsen F.D."/>
            <person name="Justesen U.S."/>
        </authorList>
    </citation>
    <scope>NUCLEOTIDE SEQUENCE</scope>
    <source>
        <strain evidence="1">BF_BC_VIB_DK_2012_57</strain>
    </source>
</reference>
<gene>
    <name evidence="1" type="ORF">O1420_04480</name>
</gene>
<dbReference type="EMBL" id="JAPUAV010000002">
    <property type="protein sequence ID" value="MCZ2570648.1"/>
    <property type="molecule type" value="Genomic_DNA"/>
</dbReference>
<protein>
    <submittedName>
        <fullName evidence="1">Uncharacterized protein</fullName>
    </submittedName>
</protein>
<sequence length="49" mass="5921">MNVEELKQRITRLEEVIEIYNEFGFKVSQEIKDRVREYKTTLKTLCPDS</sequence>